<evidence type="ECO:0000256" key="1">
    <source>
        <dbReference type="ARBA" id="ARBA00004651"/>
    </source>
</evidence>
<dbReference type="RefSeq" id="WP_183663510.1">
    <property type="nucleotide sequence ID" value="NZ_BAAARH010000006.1"/>
</dbReference>
<dbReference type="InterPro" id="IPR002657">
    <property type="entry name" value="BilAc:Na_symport/Acr3"/>
</dbReference>
<dbReference type="GO" id="GO:0015104">
    <property type="term" value="F:antimonite transmembrane transporter activity"/>
    <property type="evidence" value="ECO:0007669"/>
    <property type="project" value="TreeGrafter"/>
</dbReference>
<comment type="similarity">
    <text evidence="2">Belongs to the arsenical resistance-3 (ACR3) (TC 2.A.59) family.</text>
</comment>
<evidence type="ECO:0000256" key="7">
    <source>
        <dbReference type="ARBA" id="ARBA00023136"/>
    </source>
</evidence>
<feature type="transmembrane region" description="Helical" evidence="8">
    <location>
        <begin position="169"/>
        <end position="187"/>
    </location>
</feature>
<keyword evidence="6 8" id="KW-1133">Transmembrane helix</keyword>
<feature type="transmembrane region" description="Helical" evidence="8">
    <location>
        <begin position="74"/>
        <end position="94"/>
    </location>
</feature>
<comment type="subcellular location">
    <subcellularLocation>
        <location evidence="1">Cell membrane</location>
        <topology evidence="1">Multi-pass membrane protein</topology>
    </subcellularLocation>
</comment>
<feature type="transmembrane region" description="Helical" evidence="8">
    <location>
        <begin position="40"/>
        <end position="62"/>
    </location>
</feature>
<dbReference type="InterPro" id="IPR004706">
    <property type="entry name" value="Arsenical-R_Acr3"/>
</dbReference>
<dbReference type="GO" id="GO:0015105">
    <property type="term" value="F:arsenite transmembrane transporter activity"/>
    <property type="evidence" value="ECO:0007669"/>
    <property type="project" value="TreeGrafter"/>
</dbReference>
<dbReference type="Pfam" id="PF01758">
    <property type="entry name" value="SBF"/>
    <property type="match status" value="1"/>
</dbReference>
<accession>A0A7W8TRT3</accession>
<keyword evidence="4" id="KW-1003">Cell membrane</keyword>
<feature type="transmembrane region" description="Helical" evidence="8">
    <location>
        <begin position="263"/>
        <end position="283"/>
    </location>
</feature>
<feature type="transmembrane region" description="Helical" evidence="8">
    <location>
        <begin position="199"/>
        <end position="222"/>
    </location>
</feature>
<reference evidence="9 10" key="1">
    <citation type="submission" date="2020-08" db="EMBL/GenBank/DDBJ databases">
        <title>Sequencing the genomes of 1000 actinobacteria strains.</title>
        <authorList>
            <person name="Klenk H.-P."/>
        </authorList>
    </citation>
    <scope>NUCLEOTIDE SEQUENCE [LARGE SCALE GENOMIC DNA]</scope>
    <source>
        <strain evidence="9 10">DSM 105783</strain>
    </source>
</reference>
<dbReference type="Gene3D" id="1.20.1530.20">
    <property type="match status" value="1"/>
</dbReference>
<keyword evidence="3" id="KW-0813">Transport</keyword>
<dbReference type="PANTHER" id="PTHR43057">
    <property type="entry name" value="ARSENITE EFFLUX TRANSPORTER"/>
    <property type="match status" value="1"/>
</dbReference>
<name>A0A7W8TRT3_9MICC</name>
<evidence type="ECO:0000313" key="10">
    <source>
        <dbReference type="Proteomes" id="UP000580797"/>
    </source>
</evidence>
<feature type="transmembrane region" description="Helical" evidence="8">
    <location>
        <begin position="100"/>
        <end position="118"/>
    </location>
</feature>
<keyword evidence="5 8" id="KW-0812">Transmembrane</keyword>
<evidence type="ECO:0000256" key="5">
    <source>
        <dbReference type="ARBA" id="ARBA00022692"/>
    </source>
</evidence>
<feature type="transmembrane region" description="Helical" evidence="8">
    <location>
        <begin position="130"/>
        <end position="149"/>
    </location>
</feature>
<feature type="transmembrane region" description="Helical" evidence="8">
    <location>
        <begin position="289"/>
        <end position="312"/>
    </location>
</feature>
<keyword evidence="7 8" id="KW-0472">Membrane</keyword>
<dbReference type="InterPro" id="IPR038770">
    <property type="entry name" value="Na+/solute_symporter_sf"/>
</dbReference>
<evidence type="ECO:0000256" key="6">
    <source>
        <dbReference type="ARBA" id="ARBA00022989"/>
    </source>
</evidence>
<dbReference type="AlphaFoldDB" id="A0A7W8TRT3"/>
<proteinExistence type="inferred from homology"/>
<dbReference type="Proteomes" id="UP000580797">
    <property type="component" value="Unassembled WGS sequence"/>
</dbReference>
<evidence type="ECO:0000256" key="2">
    <source>
        <dbReference type="ARBA" id="ARBA00010110"/>
    </source>
</evidence>
<dbReference type="GO" id="GO:0005886">
    <property type="term" value="C:plasma membrane"/>
    <property type="evidence" value="ECO:0007669"/>
    <property type="project" value="UniProtKB-SubCell"/>
</dbReference>
<dbReference type="PANTHER" id="PTHR43057:SF1">
    <property type="entry name" value="ARSENICAL-RESISTANCE PROTEIN 3"/>
    <property type="match status" value="1"/>
</dbReference>
<comment type="caution">
    <text evidence="9">The sequence shown here is derived from an EMBL/GenBank/DDBJ whole genome shotgun (WGS) entry which is preliminary data.</text>
</comment>
<protein>
    <submittedName>
        <fullName evidence="9">ACR3 family arsenite efflux pump ArsB</fullName>
    </submittedName>
</protein>
<evidence type="ECO:0000313" key="9">
    <source>
        <dbReference type="EMBL" id="MBB5511757.1"/>
    </source>
</evidence>
<dbReference type="GO" id="GO:0015297">
    <property type="term" value="F:antiporter activity"/>
    <property type="evidence" value="ECO:0007669"/>
    <property type="project" value="InterPro"/>
</dbReference>
<evidence type="ECO:0000256" key="8">
    <source>
        <dbReference type="SAM" id="Phobius"/>
    </source>
</evidence>
<feature type="transmembrane region" description="Helical" evidence="8">
    <location>
        <begin position="14"/>
        <end position="34"/>
    </location>
</feature>
<gene>
    <name evidence="9" type="ORF">HD598_000444</name>
</gene>
<organism evidence="9 10">
    <name type="scientific">Neomicrococcus aestuarii</name>
    <dbReference type="NCBI Taxonomy" id="556325"/>
    <lineage>
        <taxon>Bacteria</taxon>
        <taxon>Bacillati</taxon>
        <taxon>Actinomycetota</taxon>
        <taxon>Actinomycetes</taxon>
        <taxon>Micrococcales</taxon>
        <taxon>Micrococcaceae</taxon>
        <taxon>Neomicrococcus</taxon>
    </lineage>
</organism>
<sequence length="321" mass="34777">MTALTRDRLERHQLWFYVAGFCLGLGLAFLARGARGIAEILVWPLLAVLLFATFAQTPFALIPSAFKDVRFMTTALLANFVLVPILVWLLVQLLPSVPAMQWGLALVLLVPCTDWFLTFTHLGGGDMPRAVSLTPVNLLLQLLLLPIYLPLVTEGVTPPLSFSTLTPVVLLLVVPLILAAICERTVFMLPAGRRIQSGLAWMPVPVLALLILCVAAANGVTWVASIDVLWTVVVASIAFAVLALTLALVLARSVRLPATHGRTLAFTLLTRNSFVVLPLALALPAGWELASLTVVTQSFVELSLLILGVRLVPRLFPTSRD</sequence>
<evidence type="ECO:0000256" key="3">
    <source>
        <dbReference type="ARBA" id="ARBA00022448"/>
    </source>
</evidence>
<feature type="transmembrane region" description="Helical" evidence="8">
    <location>
        <begin position="228"/>
        <end position="251"/>
    </location>
</feature>
<dbReference type="EMBL" id="JACHDR010000001">
    <property type="protein sequence ID" value="MBB5511757.1"/>
    <property type="molecule type" value="Genomic_DNA"/>
</dbReference>
<evidence type="ECO:0000256" key="4">
    <source>
        <dbReference type="ARBA" id="ARBA00022475"/>
    </source>
</evidence>